<protein>
    <recommendedName>
        <fullName evidence="6">BED-type domain-containing protein</fullName>
    </recommendedName>
</protein>
<feature type="compositionally biased region" description="Low complexity" evidence="5">
    <location>
        <begin position="99"/>
        <end position="109"/>
    </location>
</feature>
<feature type="region of interest" description="Disordered" evidence="5">
    <location>
        <begin position="86"/>
        <end position="109"/>
    </location>
</feature>
<dbReference type="PANTHER" id="PTHR46951">
    <property type="entry name" value="BED-TYPE DOMAIN-CONTAINING PROTEIN"/>
    <property type="match status" value="1"/>
</dbReference>
<dbReference type="PROSITE" id="PS50808">
    <property type="entry name" value="ZF_BED"/>
    <property type="match status" value="1"/>
</dbReference>
<dbReference type="PANTHER" id="PTHR46951:SF2">
    <property type="entry name" value="BED-TYPE DOMAIN-CONTAINING PROTEIN"/>
    <property type="match status" value="1"/>
</dbReference>
<proteinExistence type="predicted"/>
<comment type="caution">
    <text evidence="7">The sequence shown here is derived from an EMBL/GenBank/DDBJ whole genome shotgun (WGS) entry which is preliminary data.</text>
</comment>
<keyword evidence="1" id="KW-0479">Metal-binding</keyword>
<reference evidence="7 8" key="1">
    <citation type="journal article" date="2020" name="IScience">
        <title>Genome Sequencing of the Endangered Kingdonia uniflora (Circaeasteraceae, Ranunculales) Reveals Potential Mechanisms of Evolutionary Specialization.</title>
        <authorList>
            <person name="Sun Y."/>
            <person name="Deng T."/>
            <person name="Zhang A."/>
            <person name="Moore M.J."/>
            <person name="Landis J.B."/>
            <person name="Lin N."/>
            <person name="Zhang H."/>
            <person name="Zhang X."/>
            <person name="Huang J."/>
            <person name="Zhang X."/>
            <person name="Sun H."/>
            <person name="Wang H."/>
        </authorList>
    </citation>
    <scope>NUCLEOTIDE SEQUENCE [LARGE SCALE GENOMIC DNA]</scope>
    <source>
        <strain evidence="7">TB1705</strain>
        <tissue evidence="7">Leaf</tissue>
    </source>
</reference>
<accession>A0A7J7M5W7</accession>
<dbReference type="GO" id="GO:0008270">
    <property type="term" value="F:zinc ion binding"/>
    <property type="evidence" value="ECO:0007669"/>
    <property type="project" value="UniProtKB-KW"/>
</dbReference>
<evidence type="ECO:0000313" key="7">
    <source>
        <dbReference type="EMBL" id="KAF6150266.1"/>
    </source>
</evidence>
<keyword evidence="2 4" id="KW-0863">Zinc-finger</keyword>
<dbReference type="InterPro" id="IPR003656">
    <property type="entry name" value="Znf_BED"/>
</dbReference>
<evidence type="ECO:0000256" key="4">
    <source>
        <dbReference type="PROSITE-ProRule" id="PRU00027"/>
    </source>
</evidence>
<dbReference type="GO" id="GO:0003677">
    <property type="term" value="F:DNA binding"/>
    <property type="evidence" value="ECO:0007669"/>
    <property type="project" value="InterPro"/>
</dbReference>
<evidence type="ECO:0000256" key="5">
    <source>
        <dbReference type="SAM" id="MobiDB-lite"/>
    </source>
</evidence>
<organism evidence="7 8">
    <name type="scientific">Kingdonia uniflora</name>
    <dbReference type="NCBI Taxonomy" id="39325"/>
    <lineage>
        <taxon>Eukaryota</taxon>
        <taxon>Viridiplantae</taxon>
        <taxon>Streptophyta</taxon>
        <taxon>Embryophyta</taxon>
        <taxon>Tracheophyta</taxon>
        <taxon>Spermatophyta</taxon>
        <taxon>Magnoliopsida</taxon>
        <taxon>Ranunculales</taxon>
        <taxon>Circaeasteraceae</taxon>
        <taxon>Kingdonia</taxon>
    </lineage>
</organism>
<feature type="domain" description="BED-type" evidence="6">
    <location>
        <begin position="14"/>
        <end position="72"/>
    </location>
</feature>
<dbReference type="EMBL" id="JACGCM010001747">
    <property type="protein sequence ID" value="KAF6150266.1"/>
    <property type="molecule type" value="Genomic_DNA"/>
</dbReference>
<gene>
    <name evidence="7" type="ORF">GIB67_033965</name>
</gene>
<name>A0A7J7M5W7_9MAGN</name>
<dbReference type="Proteomes" id="UP000541444">
    <property type="component" value="Unassembled WGS sequence"/>
</dbReference>
<sequence>MATSGLEPMPISSLKHDPAWKHCQMFKNNDRVQLKCLYCFKMFGGGGIHRIKEHLACQKGNASCCPRVPADVRNLMLESLEVTMSKKRKKQKINEEDSSNNNHNNINEGNNVVQFIGRPNMYEEHPIVSSSGRNMDKRKRGRPRNSNLNTSLPLVNPEASCLRSNLNSSLPLVNPETSGLRYVEKSKEPESKDPISSDGFDIVEDWVRVAEKDFFGDMDSEWVPLDQPLTTAMLMESLFDEPDDWVAGFKYQEGENELEGDEEDGRR</sequence>
<keyword evidence="3" id="KW-0862">Zinc</keyword>
<dbReference type="OrthoDB" id="851935at2759"/>
<evidence type="ECO:0000313" key="8">
    <source>
        <dbReference type="Proteomes" id="UP000541444"/>
    </source>
</evidence>
<dbReference type="AlphaFoldDB" id="A0A7J7M5W7"/>
<evidence type="ECO:0000259" key="6">
    <source>
        <dbReference type="PROSITE" id="PS50808"/>
    </source>
</evidence>
<keyword evidence="8" id="KW-1185">Reference proteome</keyword>
<evidence type="ECO:0000256" key="2">
    <source>
        <dbReference type="ARBA" id="ARBA00022771"/>
    </source>
</evidence>
<evidence type="ECO:0000256" key="3">
    <source>
        <dbReference type="ARBA" id="ARBA00022833"/>
    </source>
</evidence>
<evidence type="ECO:0000256" key="1">
    <source>
        <dbReference type="ARBA" id="ARBA00022723"/>
    </source>
</evidence>
<feature type="region of interest" description="Disordered" evidence="5">
    <location>
        <begin position="124"/>
        <end position="154"/>
    </location>
</feature>
<feature type="compositionally biased region" description="Polar residues" evidence="5">
    <location>
        <begin position="144"/>
        <end position="153"/>
    </location>
</feature>